<dbReference type="InterPro" id="IPR036291">
    <property type="entry name" value="NAD(P)-bd_dom_sf"/>
</dbReference>
<dbReference type="InterPro" id="IPR029154">
    <property type="entry name" value="HIBADH-like_NADP-bd"/>
</dbReference>
<dbReference type="InterPro" id="IPR013328">
    <property type="entry name" value="6PGD_dom2"/>
</dbReference>
<dbReference type="PANTHER" id="PTHR22981:SF7">
    <property type="entry name" value="3-HYDROXYISOBUTYRATE DEHYDROGENASE, MITOCHONDRIAL"/>
    <property type="match status" value="1"/>
</dbReference>
<feature type="domain" description="6-phosphogluconate dehydrogenase NADP-binding" evidence="3">
    <location>
        <begin position="7"/>
        <end position="164"/>
    </location>
</feature>
<feature type="domain" description="3-hydroxyisobutyrate dehydrogenase-like NAD-binding" evidence="4">
    <location>
        <begin position="168"/>
        <end position="287"/>
    </location>
</feature>
<comment type="caution">
    <text evidence="5">The sequence shown here is derived from an EMBL/GenBank/DDBJ whole genome shotgun (WGS) entry which is preliminary data.</text>
</comment>
<dbReference type="SUPFAM" id="SSF48179">
    <property type="entry name" value="6-phosphogluconate dehydrogenase C-terminal domain-like"/>
    <property type="match status" value="1"/>
</dbReference>
<proteinExistence type="predicted"/>
<keyword evidence="2" id="KW-0520">NAD</keyword>
<dbReference type="Proteomes" id="UP000606490">
    <property type="component" value="Unassembled WGS sequence"/>
</dbReference>
<evidence type="ECO:0000256" key="2">
    <source>
        <dbReference type="ARBA" id="ARBA00023027"/>
    </source>
</evidence>
<dbReference type="RefSeq" id="WP_202828795.1">
    <property type="nucleotide sequence ID" value="NZ_JAEUXJ010000025.1"/>
</dbReference>
<reference evidence="5 6" key="1">
    <citation type="submission" date="2021-01" db="EMBL/GenBank/DDBJ databases">
        <title>Belnapia mucosa sp. nov. and Belnapia arida sp. nov., isolated from the Tabernas Desert (Almeria, Spain).</title>
        <authorList>
            <person name="Molina-Menor E."/>
            <person name="Vidal-Verdu A."/>
            <person name="Calonge A."/>
            <person name="Satari L."/>
            <person name="Pereto Magraner J."/>
            <person name="Porcar Miralles M."/>
        </authorList>
    </citation>
    <scope>NUCLEOTIDE SEQUENCE [LARGE SCALE GENOMIC DNA]</scope>
    <source>
        <strain evidence="5 6">T6</strain>
    </source>
</reference>
<dbReference type="InterPro" id="IPR006115">
    <property type="entry name" value="6PGDH_NADP-bd"/>
</dbReference>
<evidence type="ECO:0000313" key="6">
    <source>
        <dbReference type="Proteomes" id="UP000606490"/>
    </source>
</evidence>
<protein>
    <submittedName>
        <fullName evidence="5">NAD(P)-dependent oxidoreductase</fullName>
    </submittedName>
</protein>
<evidence type="ECO:0000256" key="1">
    <source>
        <dbReference type="ARBA" id="ARBA00023002"/>
    </source>
</evidence>
<sequence length="308" mass="31754">MDVVTRLGFLGLGQMGAPLAERLLGPGTELFVHDPRPEAMAPFVARGARACHSPREVADAATIVLACLPGGTVSEAAALGHDGVAEGKAVRHYVEMSTIGRPAMERIAAGLAAKGILPLDAPISGGLAGARAGTLAIMLAGPGEAVAALQPVLARMGRELFVLGERPGQGQVAKLVNNLLAASNLVTVFEAMSLGTKAGLDPMALAAVVNAGTGRSFVTSDMLPVAISRRFDFGATVTVMDKDVALGLEEARALGVPMWAIEQVGRVWRFAASHGMAASDITELVRLMEGWAGTEIGRPTAPHDSRDA</sequence>
<evidence type="ECO:0000259" key="4">
    <source>
        <dbReference type="Pfam" id="PF14833"/>
    </source>
</evidence>
<organism evidence="5 6">
    <name type="scientific">Belnapia mucosa</name>
    <dbReference type="NCBI Taxonomy" id="2804532"/>
    <lineage>
        <taxon>Bacteria</taxon>
        <taxon>Pseudomonadati</taxon>
        <taxon>Pseudomonadota</taxon>
        <taxon>Alphaproteobacteria</taxon>
        <taxon>Acetobacterales</taxon>
        <taxon>Roseomonadaceae</taxon>
        <taxon>Belnapia</taxon>
    </lineage>
</organism>
<dbReference type="Pfam" id="PF14833">
    <property type="entry name" value="NAD_binding_11"/>
    <property type="match status" value="1"/>
</dbReference>
<dbReference type="Gene3D" id="1.10.1040.10">
    <property type="entry name" value="N-(1-d-carboxylethyl)-l-norvaline Dehydrogenase, domain 2"/>
    <property type="match status" value="1"/>
</dbReference>
<accession>A0ABS1VBQ3</accession>
<dbReference type="InterPro" id="IPR008927">
    <property type="entry name" value="6-PGluconate_DH-like_C_sf"/>
</dbReference>
<dbReference type="Pfam" id="PF03446">
    <property type="entry name" value="NAD_binding_2"/>
    <property type="match status" value="1"/>
</dbReference>
<dbReference type="InterPro" id="IPR015815">
    <property type="entry name" value="HIBADH-related"/>
</dbReference>
<evidence type="ECO:0000313" key="5">
    <source>
        <dbReference type="EMBL" id="MBL6459063.1"/>
    </source>
</evidence>
<keyword evidence="6" id="KW-1185">Reference proteome</keyword>
<gene>
    <name evidence="5" type="ORF">JMJ55_27420</name>
</gene>
<dbReference type="Gene3D" id="3.40.50.720">
    <property type="entry name" value="NAD(P)-binding Rossmann-like Domain"/>
    <property type="match status" value="1"/>
</dbReference>
<name>A0ABS1VBQ3_9PROT</name>
<dbReference type="EMBL" id="JAEUXJ010000025">
    <property type="protein sequence ID" value="MBL6459063.1"/>
    <property type="molecule type" value="Genomic_DNA"/>
</dbReference>
<dbReference type="PIRSF" id="PIRSF000103">
    <property type="entry name" value="HIBADH"/>
    <property type="match status" value="1"/>
</dbReference>
<evidence type="ECO:0000259" key="3">
    <source>
        <dbReference type="Pfam" id="PF03446"/>
    </source>
</evidence>
<dbReference type="PANTHER" id="PTHR22981">
    <property type="entry name" value="3-HYDROXYISOBUTYRATE DEHYDROGENASE-RELATED"/>
    <property type="match status" value="1"/>
</dbReference>
<dbReference type="SUPFAM" id="SSF51735">
    <property type="entry name" value="NAD(P)-binding Rossmann-fold domains"/>
    <property type="match status" value="1"/>
</dbReference>
<keyword evidence="1" id="KW-0560">Oxidoreductase</keyword>